<name>A0A0A9GZS8_ARUDO</name>
<dbReference type="AlphaFoldDB" id="A0A0A9GZS8"/>
<evidence type="ECO:0000313" key="1">
    <source>
        <dbReference type="EMBL" id="JAE29049.1"/>
    </source>
</evidence>
<proteinExistence type="predicted"/>
<reference evidence="1" key="1">
    <citation type="submission" date="2014-09" db="EMBL/GenBank/DDBJ databases">
        <authorList>
            <person name="Magalhaes I.L.F."/>
            <person name="Oliveira U."/>
            <person name="Santos F.R."/>
            <person name="Vidigal T.H.D.A."/>
            <person name="Brescovit A.D."/>
            <person name="Santos A.J."/>
        </authorList>
    </citation>
    <scope>NUCLEOTIDE SEQUENCE</scope>
    <source>
        <tissue evidence="1">Shoot tissue taken approximately 20 cm above the soil surface</tissue>
    </source>
</reference>
<dbReference type="EMBL" id="GBRH01168847">
    <property type="protein sequence ID" value="JAE29049.1"/>
    <property type="molecule type" value="Transcribed_RNA"/>
</dbReference>
<reference evidence="1" key="2">
    <citation type="journal article" date="2015" name="Data Brief">
        <title>Shoot transcriptome of the giant reed, Arundo donax.</title>
        <authorList>
            <person name="Barrero R.A."/>
            <person name="Guerrero F.D."/>
            <person name="Moolhuijzen P."/>
            <person name="Goolsby J.A."/>
            <person name="Tidwell J."/>
            <person name="Bellgard S.E."/>
            <person name="Bellgard M.I."/>
        </authorList>
    </citation>
    <scope>NUCLEOTIDE SEQUENCE</scope>
    <source>
        <tissue evidence="1">Shoot tissue taken approximately 20 cm above the soil surface</tissue>
    </source>
</reference>
<accession>A0A0A9GZS8</accession>
<organism evidence="1">
    <name type="scientific">Arundo donax</name>
    <name type="common">Giant reed</name>
    <name type="synonym">Donax arundinaceus</name>
    <dbReference type="NCBI Taxonomy" id="35708"/>
    <lineage>
        <taxon>Eukaryota</taxon>
        <taxon>Viridiplantae</taxon>
        <taxon>Streptophyta</taxon>
        <taxon>Embryophyta</taxon>
        <taxon>Tracheophyta</taxon>
        <taxon>Spermatophyta</taxon>
        <taxon>Magnoliopsida</taxon>
        <taxon>Liliopsida</taxon>
        <taxon>Poales</taxon>
        <taxon>Poaceae</taxon>
        <taxon>PACMAD clade</taxon>
        <taxon>Arundinoideae</taxon>
        <taxon>Arundineae</taxon>
        <taxon>Arundo</taxon>
    </lineage>
</organism>
<protein>
    <submittedName>
        <fullName evidence="1">Uncharacterized protein</fullName>
    </submittedName>
</protein>
<sequence>MLIGIVRGFWGQFFILFVSFSYCYDQYVLLKC</sequence>